<comment type="caution">
    <text evidence="2">The sequence shown here is derived from an EMBL/GenBank/DDBJ whole genome shotgun (WGS) entry which is preliminary data.</text>
</comment>
<keyword evidence="1" id="KW-0732">Signal</keyword>
<dbReference type="Proteomes" id="UP000030003">
    <property type="component" value="Unassembled WGS sequence"/>
</dbReference>
<feature type="chain" id="PRO_5001966694" description="Lipoprotein" evidence="1">
    <location>
        <begin position="25"/>
        <end position="163"/>
    </location>
</feature>
<evidence type="ECO:0000313" key="2">
    <source>
        <dbReference type="EMBL" id="KGO99807.1"/>
    </source>
</evidence>
<feature type="signal peptide" evidence="1">
    <location>
        <begin position="1"/>
        <end position="24"/>
    </location>
</feature>
<dbReference type="PROSITE" id="PS51257">
    <property type="entry name" value="PROKAR_LIPOPROTEIN"/>
    <property type="match status" value="1"/>
</dbReference>
<dbReference type="RefSeq" id="WP_027070737.1">
    <property type="nucleotide sequence ID" value="NZ_AVBH01000003.1"/>
</dbReference>
<keyword evidence="3" id="KW-1185">Reference proteome</keyword>
<organism evidence="2 3">
    <name type="scientific">Lysobacter defluvii IMMIB APB-9 = DSM 18482</name>
    <dbReference type="NCBI Taxonomy" id="1385515"/>
    <lineage>
        <taxon>Bacteria</taxon>
        <taxon>Pseudomonadati</taxon>
        <taxon>Pseudomonadota</taxon>
        <taxon>Gammaproteobacteria</taxon>
        <taxon>Lysobacterales</taxon>
        <taxon>Lysobacteraceae</taxon>
        <taxon>Novilysobacter</taxon>
    </lineage>
</organism>
<dbReference type="EMBL" id="AVBH01000003">
    <property type="protein sequence ID" value="KGO99807.1"/>
    <property type="molecule type" value="Genomic_DNA"/>
</dbReference>
<evidence type="ECO:0000313" key="3">
    <source>
        <dbReference type="Proteomes" id="UP000030003"/>
    </source>
</evidence>
<protein>
    <recommendedName>
        <fullName evidence="4">Lipoprotein</fullName>
    </recommendedName>
</protein>
<reference evidence="2 3" key="1">
    <citation type="submission" date="2013-08" db="EMBL/GenBank/DDBJ databases">
        <title>Genomic analysis of Lysobacter defluvii.</title>
        <authorList>
            <person name="Wang Q."/>
            <person name="Wang G."/>
        </authorList>
    </citation>
    <scope>NUCLEOTIDE SEQUENCE [LARGE SCALE GENOMIC DNA]</scope>
    <source>
        <strain evidence="2 3">IMMIB APB-9</strain>
    </source>
</reference>
<gene>
    <name evidence="2" type="ORF">N791_13830</name>
</gene>
<evidence type="ECO:0008006" key="4">
    <source>
        <dbReference type="Google" id="ProtNLM"/>
    </source>
</evidence>
<dbReference type="AlphaFoldDB" id="A0A0A0MBL5"/>
<name>A0A0A0MBL5_9GAMM</name>
<sequence length="163" mass="17888">MRMKPAYVTGACLLLAGLFMTACSGEEVPVADDQPQVDAESGSFAESPPVPAVDELVSSLLSGGAAKLRYDRTGPTPDETGRERQVYLEMLDKDVEQAERLVSNVLLGHDYQEVRRTGDPDDVHLTFGKQGKPDLSVRIRSRETHSNLTEPDARSSTYVTYML</sequence>
<accession>A0A0A0MBL5</accession>
<evidence type="ECO:0000256" key="1">
    <source>
        <dbReference type="SAM" id="SignalP"/>
    </source>
</evidence>
<proteinExistence type="predicted"/>